<dbReference type="OrthoDB" id="9761147at2"/>
<dbReference type="RefSeq" id="WP_073105442.1">
    <property type="nucleotide sequence ID" value="NZ_FQXE01000010.1"/>
</dbReference>
<dbReference type="InterPro" id="IPR038726">
    <property type="entry name" value="PDDEXK_AddAB-type"/>
</dbReference>
<dbReference type="EMBL" id="FQXE01000010">
    <property type="protein sequence ID" value="SHI14777.1"/>
    <property type="molecule type" value="Genomic_DNA"/>
</dbReference>
<keyword evidence="3" id="KW-1185">Reference proteome</keyword>
<keyword evidence="2" id="KW-0067">ATP-binding</keyword>
<feature type="domain" description="PD-(D/E)XK endonuclease-like" evidence="1">
    <location>
        <begin position="607"/>
        <end position="861"/>
    </location>
</feature>
<dbReference type="NCBIfam" id="TIGR03623">
    <property type="entry name" value="probable DNA repair protein"/>
    <property type="match status" value="1"/>
</dbReference>
<dbReference type="InterPro" id="IPR019925">
    <property type="entry name" value="DNA_repair_protein_predicted"/>
</dbReference>
<evidence type="ECO:0000313" key="2">
    <source>
        <dbReference type="EMBL" id="SHI14777.1"/>
    </source>
</evidence>
<proteinExistence type="predicted"/>
<sequence length="885" mass="97458">MIAAYASVSPDGLSDFNPGSTLILTVNNRHARRILAELSASLSETRRVMAVPDIIPLSGWLAQAADQLSFIPGSELASHTVDAFGSQFLWQRVIADVESDHALLDVAQAARLAAQADHLLDEWRIKVPAELETAEYQRFQVWRAHYRAMLADMDLEDGNLAYERIHGAMHGGLLSLPFTTLVLAGFNEVSPRFSSVLAAMQAQGIEVLALDSRQQKAGDLRRVAAPDPDHEWRMAARWAADNLRRHPAGRYAIVAARLEADVVLAHRSLRAALGADAEGRPVPYNIAVARPLAEWPLVRAALAWLRIVAQFAQKKYCAPADLGQALLAGGCAGDAREAPGRAAIDAFWRRQATTRVSLADFRRLLERHAPSLGAAWKLCEDAWPDQTGTADIDAWTRRFRLWLQALGFPGQAGLDSHAYQVVEAFDSLVDRLARQAPAVGPSGFSGAVAMLSRLARETPFQPQRDPGARLDVLGFLESEGGRWDGVWVLGLTDDVLPAVPKPNPFIPLAALRQANAPRATPDRELHWAQTMYDALLACAPEVLLSHALHEGESELRPSPFIAGLDIAEMAAQAVEQGACALEYVLDDHGPALQAGGKTRGGIGVIDTQARNPLWAFVKYRLGASQMVDYADISDQNARGIFLHRAIELVWRMVPDQQGLRDLQADGRLAGLLEQALRQAADECLQDYGAALRSLETARALRVLEEWLALEAARAPFRVRDVEQSYQWSHGPLELNLRLDRIDELHDGRLAVIDYKAGDSDIDPRPDWMRQRPVGLQLPFYAAVLAGEDQAVAALVLARLHARGIQVKGLVDGDYGLDGLSAVNEWPAFAGYTWDRLMSEWRHTIESLAREYAAGVARNESLRPDDIRFCDVLPFLRLTEEYRHAD</sequence>
<organism evidence="2 3">
    <name type="scientific">Pollutimonas bauzanensis</name>
    <dbReference type="NCBI Taxonomy" id="658167"/>
    <lineage>
        <taxon>Bacteria</taxon>
        <taxon>Pseudomonadati</taxon>
        <taxon>Pseudomonadota</taxon>
        <taxon>Betaproteobacteria</taxon>
        <taxon>Burkholderiales</taxon>
        <taxon>Alcaligenaceae</taxon>
        <taxon>Pollutimonas</taxon>
    </lineage>
</organism>
<dbReference type="Proteomes" id="UP000184226">
    <property type="component" value="Unassembled WGS sequence"/>
</dbReference>
<dbReference type="STRING" id="658167.SAMN04488135_110108"/>
<keyword evidence="2" id="KW-0347">Helicase</keyword>
<dbReference type="GO" id="GO:0004386">
    <property type="term" value="F:helicase activity"/>
    <property type="evidence" value="ECO:0007669"/>
    <property type="project" value="UniProtKB-KW"/>
</dbReference>
<dbReference type="Gene3D" id="3.40.50.300">
    <property type="entry name" value="P-loop containing nucleotide triphosphate hydrolases"/>
    <property type="match status" value="1"/>
</dbReference>
<keyword evidence="2" id="KW-0547">Nucleotide-binding</keyword>
<evidence type="ECO:0000313" key="3">
    <source>
        <dbReference type="Proteomes" id="UP000184226"/>
    </source>
</evidence>
<reference evidence="2 3" key="1">
    <citation type="submission" date="2016-11" db="EMBL/GenBank/DDBJ databases">
        <authorList>
            <person name="Jaros S."/>
            <person name="Januszkiewicz K."/>
            <person name="Wedrychowicz H."/>
        </authorList>
    </citation>
    <scope>NUCLEOTIDE SEQUENCE [LARGE SCALE GENOMIC DNA]</scope>
    <source>
        <strain evidence="2 3">CGMCC 1.10190</strain>
    </source>
</reference>
<keyword evidence="2" id="KW-0378">Hydrolase</keyword>
<accession>A0A1M5YRN3</accession>
<dbReference type="Pfam" id="PF12705">
    <property type="entry name" value="PDDEXK_1"/>
    <property type="match status" value="1"/>
</dbReference>
<name>A0A1M5YRN3_9BURK</name>
<protein>
    <submittedName>
        <fullName evidence="2">DNA helicase/exodeoxyribonuclease V, subunit B</fullName>
    </submittedName>
</protein>
<dbReference type="AlphaFoldDB" id="A0A1M5YRN3"/>
<dbReference type="InterPro" id="IPR027417">
    <property type="entry name" value="P-loop_NTPase"/>
</dbReference>
<evidence type="ECO:0000259" key="1">
    <source>
        <dbReference type="Pfam" id="PF12705"/>
    </source>
</evidence>
<gene>
    <name evidence="2" type="ORF">SAMN04488135_110108</name>
</gene>
<dbReference type="SUPFAM" id="SSF52540">
    <property type="entry name" value="P-loop containing nucleoside triphosphate hydrolases"/>
    <property type="match status" value="1"/>
</dbReference>